<dbReference type="Proteomes" id="UP000318571">
    <property type="component" value="Chromosome 7"/>
</dbReference>
<gene>
    <name evidence="3" type="ORF">TCAL_01062</name>
</gene>
<comment type="similarity">
    <text evidence="1">Belongs to the arrestin family.</text>
</comment>
<dbReference type="PANTHER" id="PTHR11792:SF18">
    <property type="entry name" value="FI20035P1"/>
    <property type="match status" value="1"/>
</dbReference>
<feature type="region of interest" description="Disordered" evidence="2">
    <location>
        <begin position="1"/>
        <end position="60"/>
    </location>
</feature>
<evidence type="ECO:0000313" key="4">
    <source>
        <dbReference type="Proteomes" id="UP000318571"/>
    </source>
</evidence>
<dbReference type="GO" id="GO:0005737">
    <property type="term" value="C:cytoplasm"/>
    <property type="evidence" value="ECO:0007669"/>
    <property type="project" value="TreeGrafter"/>
</dbReference>
<dbReference type="SUPFAM" id="SSF81296">
    <property type="entry name" value="E set domains"/>
    <property type="match status" value="2"/>
</dbReference>
<dbReference type="OMA" id="RFCNEIV"/>
<dbReference type="InterPro" id="IPR014752">
    <property type="entry name" value="Arrestin-like_C"/>
</dbReference>
<dbReference type="GO" id="GO:0001664">
    <property type="term" value="F:G protein-coupled receptor binding"/>
    <property type="evidence" value="ECO:0007669"/>
    <property type="project" value="TreeGrafter"/>
</dbReference>
<dbReference type="Gene3D" id="2.60.40.840">
    <property type="match status" value="1"/>
</dbReference>
<organism evidence="3 4">
    <name type="scientific">Tigriopus californicus</name>
    <name type="common">Marine copepod</name>
    <dbReference type="NCBI Taxonomy" id="6832"/>
    <lineage>
        <taxon>Eukaryota</taxon>
        <taxon>Metazoa</taxon>
        <taxon>Ecdysozoa</taxon>
        <taxon>Arthropoda</taxon>
        <taxon>Crustacea</taxon>
        <taxon>Multicrustacea</taxon>
        <taxon>Hexanauplia</taxon>
        <taxon>Copepoda</taxon>
        <taxon>Harpacticoida</taxon>
        <taxon>Harpacticidae</taxon>
        <taxon>Tigriopus</taxon>
    </lineage>
</organism>
<dbReference type="Gene3D" id="2.60.40.640">
    <property type="match status" value="1"/>
</dbReference>
<sequence length="471" mass="52437">MSETDNTTVASTEHGPGKSEECGSTSVSDTLLSGDSSQGKSSEKTTTKTSATTASSSSKTKDEYLTTVKLTLENRRGSVDNLRLNHKCSDISPTNKAVSNLMAPPNPNVPNQALRYNRIFKKSSQDGNLILFLPQRELIITESKVEPLMGVALIHENVIHSASHNRVFLQVVLIFRYGREDEELMGLRFCNEIVIAAEQIYPSPVEEICRNKSKPMTNHEGYMAVPVVIDMGISAPPSVRLLPCRPYNGAPIGTTYEVQLFAGKSPEELPRKRKMVQMSLRLYERLPRTLPPRSVVTVEKNYIFSENNLYCQAKLDNGVYSESDEILLNLLIKRPGGHGVKKLKVAIIQQVGVAMFSTGNFKNVVGTFQEELNPTDSSYKASIPLKVELNKEYSWVAMDETAKRDSDIKHLAPSVIHATKSMFIIRVQYYVSVSLVFGLLQRDILVKLPFLLKRMDEKKLLGKALAKSGIK</sequence>
<dbReference type="InterPro" id="IPR000698">
    <property type="entry name" value="Arrestin"/>
</dbReference>
<keyword evidence="4" id="KW-1185">Reference proteome</keyword>
<evidence type="ECO:0000256" key="1">
    <source>
        <dbReference type="ARBA" id="ARBA00005298"/>
    </source>
</evidence>
<dbReference type="STRING" id="6832.A0A553P495"/>
<dbReference type="InterPro" id="IPR014753">
    <property type="entry name" value="Arrestin_N"/>
</dbReference>
<dbReference type="OrthoDB" id="6500995at2759"/>
<feature type="compositionally biased region" description="Polar residues" evidence="2">
    <location>
        <begin position="1"/>
        <end position="11"/>
    </location>
</feature>
<dbReference type="InterPro" id="IPR014756">
    <property type="entry name" value="Ig_E-set"/>
</dbReference>
<dbReference type="PANTHER" id="PTHR11792">
    <property type="entry name" value="ARRESTIN"/>
    <property type="match status" value="1"/>
</dbReference>
<dbReference type="AlphaFoldDB" id="A0A553P495"/>
<proteinExistence type="inferred from homology"/>
<accession>A0A553P495</accession>
<comment type="caution">
    <text evidence="3">The sequence shown here is derived from an EMBL/GenBank/DDBJ whole genome shotgun (WGS) entry which is preliminary data.</text>
</comment>
<dbReference type="GO" id="GO:0007165">
    <property type="term" value="P:signal transduction"/>
    <property type="evidence" value="ECO:0007669"/>
    <property type="project" value="InterPro"/>
</dbReference>
<reference evidence="3 4" key="1">
    <citation type="journal article" date="2018" name="Nat. Ecol. Evol.">
        <title>Genomic signatures of mitonuclear coevolution across populations of Tigriopus californicus.</title>
        <authorList>
            <person name="Barreto F.S."/>
            <person name="Watson E.T."/>
            <person name="Lima T.G."/>
            <person name="Willett C.S."/>
            <person name="Edmands S."/>
            <person name="Li W."/>
            <person name="Burton R.S."/>
        </authorList>
    </citation>
    <scope>NUCLEOTIDE SEQUENCE [LARGE SCALE GENOMIC DNA]</scope>
    <source>
        <strain evidence="3 4">San Diego</strain>
    </source>
</reference>
<name>A0A553P495_TIGCA</name>
<feature type="compositionally biased region" description="Low complexity" evidence="2">
    <location>
        <begin position="47"/>
        <end position="58"/>
    </location>
</feature>
<evidence type="ECO:0000256" key="2">
    <source>
        <dbReference type="SAM" id="MobiDB-lite"/>
    </source>
</evidence>
<feature type="compositionally biased region" description="Polar residues" evidence="2">
    <location>
        <begin position="22"/>
        <end position="39"/>
    </location>
</feature>
<dbReference type="GO" id="GO:0002031">
    <property type="term" value="P:G protein-coupled receptor internalization"/>
    <property type="evidence" value="ECO:0007669"/>
    <property type="project" value="TreeGrafter"/>
</dbReference>
<dbReference type="PRINTS" id="PR00309">
    <property type="entry name" value="ARRESTIN"/>
</dbReference>
<dbReference type="EMBL" id="VCGU01000008">
    <property type="protein sequence ID" value="TRY72509.1"/>
    <property type="molecule type" value="Genomic_DNA"/>
</dbReference>
<protein>
    <submittedName>
        <fullName evidence="3">Uncharacterized protein</fullName>
    </submittedName>
</protein>
<evidence type="ECO:0000313" key="3">
    <source>
        <dbReference type="EMBL" id="TRY72509.1"/>
    </source>
</evidence>